<dbReference type="Pfam" id="PF13439">
    <property type="entry name" value="Glyco_transf_4"/>
    <property type="match status" value="1"/>
</dbReference>
<dbReference type="Proteomes" id="UP000093694">
    <property type="component" value="Unassembled WGS sequence"/>
</dbReference>
<evidence type="ECO:0000313" key="7">
    <source>
        <dbReference type="Proteomes" id="UP000093694"/>
    </source>
</evidence>
<keyword evidence="1 4" id="KW-0808">Transferase</keyword>
<reference evidence="5 7" key="2">
    <citation type="journal article" date="2016" name="Front. Microbiol.">
        <title>Industrial Acetogenic Biocatalysts: A Comparative Metabolic and Genomic Analysis.</title>
        <authorList>
            <person name="Bengelsdorf F."/>
            <person name="Poehlein A."/>
            <person name="Sonja S."/>
            <person name="Erz C."/>
            <person name="Hummel T."/>
            <person name="Hoffmeister S."/>
            <person name="Daniel R."/>
            <person name="Durre P."/>
        </authorList>
    </citation>
    <scope>NUCLEOTIDE SEQUENCE [LARGE SCALE GENOMIC DNA]</scope>
    <source>
        <strain evidence="5 7">PTA-10522</strain>
    </source>
</reference>
<proteinExistence type="predicted"/>
<dbReference type="SUPFAM" id="SSF53756">
    <property type="entry name" value="UDP-Glycosyltransferase/glycogen phosphorylase"/>
    <property type="match status" value="1"/>
</dbReference>
<dbReference type="EMBL" id="LITQ01000017">
    <property type="protein sequence ID" value="OAA92747.1"/>
    <property type="molecule type" value="Genomic_DNA"/>
</dbReference>
<keyword evidence="4" id="KW-0328">Glycosyltransferase</keyword>
<comment type="caution">
    <text evidence="4">The sequence shown here is derived from an EMBL/GenBank/DDBJ whole genome shotgun (WGS) entry which is preliminary data.</text>
</comment>
<dbReference type="RefSeq" id="WP_063601376.1">
    <property type="nucleotide sequence ID" value="NZ_LITQ01000017.1"/>
</dbReference>
<dbReference type="InterPro" id="IPR028098">
    <property type="entry name" value="Glyco_trans_4-like_N"/>
</dbReference>
<keyword evidence="7" id="KW-1185">Reference proteome</keyword>
<dbReference type="InterPro" id="IPR001296">
    <property type="entry name" value="Glyco_trans_1"/>
</dbReference>
<dbReference type="CDD" id="cd03809">
    <property type="entry name" value="GT4_MtfB-like"/>
    <property type="match status" value="1"/>
</dbReference>
<feature type="domain" description="Glycosyl transferase family 1" evidence="2">
    <location>
        <begin position="188"/>
        <end position="345"/>
    </location>
</feature>
<evidence type="ECO:0000313" key="5">
    <source>
        <dbReference type="EMBL" id="OBR97720.1"/>
    </source>
</evidence>
<dbReference type="GO" id="GO:0009103">
    <property type="term" value="P:lipopolysaccharide biosynthetic process"/>
    <property type="evidence" value="ECO:0007669"/>
    <property type="project" value="TreeGrafter"/>
</dbReference>
<evidence type="ECO:0000259" key="3">
    <source>
        <dbReference type="Pfam" id="PF13439"/>
    </source>
</evidence>
<name>A0A166STA7_9CLOT</name>
<dbReference type="EC" id="2.4.1.246" evidence="4"/>
<evidence type="ECO:0000256" key="1">
    <source>
        <dbReference type="ARBA" id="ARBA00022679"/>
    </source>
</evidence>
<dbReference type="Pfam" id="PF00534">
    <property type="entry name" value="Glycos_transf_1"/>
    <property type="match status" value="1"/>
</dbReference>
<protein>
    <submittedName>
        <fullName evidence="4">Mannosylfructose-phosphate synthase</fullName>
        <ecNumber evidence="4">2.4.1.246</ecNumber>
    </submittedName>
</protein>
<feature type="domain" description="Glycosyltransferase subfamily 4-like N-terminal" evidence="3">
    <location>
        <begin position="15"/>
        <end position="166"/>
    </location>
</feature>
<dbReference type="GO" id="GO:0103011">
    <property type="term" value="F:mannosylfructose-phosphate synthase activity"/>
    <property type="evidence" value="ECO:0007669"/>
    <property type="project" value="UniProtKB-EC"/>
</dbReference>
<dbReference type="Proteomes" id="UP000077384">
    <property type="component" value="Unassembled WGS sequence"/>
</dbReference>
<dbReference type="FunFam" id="3.40.50.2000:FF:000119">
    <property type="entry name" value="Glycosyl transferase group 1"/>
    <property type="match status" value="1"/>
</dbReference>
<dbReference type="EMBL" id="LROR01000017">
    <property type="protein sequence ID" value="OBR97720.1"/>
    <property type="molecule type" value="Genomic_DNA"/>
</dbReference>
<dbReference type="Gene3D" id="3.40.50.2000">
    <property type="entry name" value="Glycogen Phosphorylase B"/>
    <property type="match status" value="2"/>
</dbReference>
<reference evidence="4 6" key="1">
    <citation type="journal article" date="2015" name="Biotechnol. Bioeng.">
        <title>Genome sequence and phenotypic characterization of Caulobacter segnis.</title>
        <authorList>
            <person name="Patel S."/>
            <person name="Fletcher B."/>
            <person name="Scott D.C."/>
            <person name="Ely B."/>
        </authorList>
    </citation>
    <scope>NUCLEOTIDE SEQUENCE [LARGE SCALE GENOMIC DNA]</scope>
    <source>
        <strain evidence="4 6">PS02</strain>
    </source>
</reference>
<dbReference type="AlphaFoldDB" id="A0A166STA7"/>
<evidence type="ECO:0000313" key="6">
    <source>
        <dbReference type="Proteomes" id="UP000077384"/>
    </source>
</evidence>
<dbReference type="PANTHER" id="PTHR46401:SF2">
    <property type="entry name" value="GLYCOSYLTRANSFERASE WBBK-RELATED"/>
    <property type="match status" value="1"/>
</dbReference>
<sequence>MKIGIDAHVIGDKSGGNETYYRNLIEQITKLITDEEIYLYFNDLKKSSLINIDNENNIKIKSFKTSNAVKRYMKYLPDYVQKDKLDVLHLQYFPVIRKKCKIIGTIHDISFEHYPQYFTKKNLLMNKILIPALAKQADKILTVSNFSKQDISNKYGIDPDKIVVTYLAASEKYKVIKNYELLSQVRKKFNINGEFLLTVGNLQPRKNLSRLFTAYINLRNKKMIDEKLVVVGKKAWLFNDIFKFVNESKYKDDIIFTDYVLEEDLALLYNAAKLFVYPSVFEGFGLPPLEAMSCGTPVVTSNITSIPEVTGNAAVLFNPWNVEDMEEKIVTTINNKDMINKLSELGLKRSLDFSWKKTAQITLEAYHGMVT</sequence>
<dbReference type="PATRIC" id="fig|1705578.3.peg.1014"/>
<evidence type="ECO:0000313" key="4">
    <source>
        <dbReference type="EMBL" id="OAA92747.1"/>
    </source>
</evidence>
<organism evidence="4 6">
    <name type="scientific">Clostridium coskatii</name>
    <dbReference type="NCBI Taxonomy" id="1705578"/>
    <lineage>
        <taxon>Bacteria</taxon>
        <taxon>Bacillati</taxon>
        <taxon>Bacillota</taxon>
        <taxon>Clostridia</taxon>
        <taxon>Eubacteriales</taxon>
        <taxon>Clostridiaceae</taxon>
        <taxon>Clostridium</taxon>
    </lineage>
</organism>
<dbReference type="PANTHER" id="PTHR46401">
    <property type="entry name" value="GLYCOSYLTRANSFERASE WBBK-RELATED"/>
    <property type="match status" value="1"/>
</dbReference>
<gene>
    <name evidence="4" type="primary">mfpsA</name>
    <name evidence="5" type="ORF">CLCOS_00770</name>
    <name evidence="4" type="ORF">WX73_00631</name>
</gene>
<accession>A0A166STA7</accession>
<evidence type="ECO:0000259" key="2">
    <source>
        <dbReference type="Pfam" id="PF00534"/>
    </source>
</evidence>